<reference evidence="6 7" key="1">
    <citation type="journal article" date="2016" name="Nat. Commun.">
        <title>Thousands of microbial genomes shed light on interconnected biogeochemical processes in an aquifer system.</title>
        <authorList>
            <person name="Anantharaman K."/>
            <person name="Brown C.T."/>
            <person name="Hug L.A."/>
            <person name="Sharon I."/>
            <person name="Castelle C.J."/>
            <person name="Probst A.J."/>
            <person name="Thomas B.C."/>
            <person name="Singh A."/>
            <person name="Wilkins M.J."/>
            <person name="Karaoz U."/>
            <person name="Brodie E.L."/>
            <person name="Williams K.H."/>
            <person name="Hubbard S.S."/>
            <person name="Banfield J.F."/>
        </authorList>
    </citation>
    <scope>NUCLEOTIDE SEQUENCE [LARGE SCALE GENOMIC DNA]</scope>
</reference>
<comment type="function">
    <text evidence="5">One of the primary rRNA binding proteins, this protein initially binds near the 5'-end of the 23S rRNA. It is important during the early stages of 50S assembly. It makes multiple contacts with different domains of the 23S rRNA in the assembled 50S subunit and ribosome.</text>
</comment>
<comment type="caution">
    <text evidence="6">The sequence shown here is derived from an EMBL/GenBank/DDBJ whole genome shotgun (WGS) entry which is preliminary data.</text>
</comment>
<evidence type="ECO:0000313" key="6">
    <source>
        <dbReference type="EMBL" id="OGK31593.1"/>
    </source>
</evidence>
<keyword evidence="5" id="KW-0694">RNA-binding</keyword>
<dbReference type="InterPro" id="IPR013005">
    <property type="entry name" value="Ribosomal_uL4-like"/>
</dbReference>
<keyword evidence="3 5" id="KW-0687">Ribonucleoprotein</keyword>
<evidence type="ECO:0000256" key="4">
    <source>
        <dbReference type="ARBA" id="ARBA00035244"/>
    </source>
</evidence>
<dbReference type="EMBL" id="MFZV01000003">
    <property type="protein sequence ID" value="OGK31593.1"/>
    <property type="molecule type" value="Genomic_DNA"/>
</dbReference>
<dbReference type="AlphaFoldDB" id="A0A1F7HKH5"/>
<dbReference type="GO" id="GO:0019843">
    <property type="term" value="F:rRNA binding"/>
    <property type="evidence" value="ECO:0007669"/>
    <property type="project" value="UniProtKB-UniRule"/>
</dbReference>
<evidence type="ECO:0000256" key="1">
    <source>
        <dbReference type="ARBA" id="ARBA00010528"/>
    </source>
</evidence>
<dbReference type="GO" id="GO:0005840">
    <property type="term" value="C:ribosome"/>
    <property type="evidence" value="ECO:0007669"/>
    <property type="project" value="UniProtKB-KW"/>
</dbReference>
<keyword evidence="2 5" id="KW-0689">Ribosomal protein</keyword>
<sequence length="210" mass="23227">MFDTAGKKSAKTVALPSEIFGNKSSDRLLAKYVRVYLANKRAWSASTKTRSDVTASKRKIYKQKGTGRARHGALSAPIFVGGGAAHGPKGIVKKLKLNKKQIKKALFGALTKTYLNNNIFVLTDSILKIEPKTKKIEKLLKGLKISGKKILLVYSNQSSMNLKLASRNLKNLNMSEVKALNAYQILSNEIILITQDALLKLINHFTKNEN</sequence>
<dbReference type="Proteomes" id="UP000177199">
    <property type="component" value="Unassembled WGS sequence"/>
</dbReference>
<comment type="subunit">
    <text evidence="5">Part of the 50S ribosomal subunit.</text>
</comment>
<dbReference type="NCBIfam" id="TIGR03953">
    <property type="entry name" value="rplD_bact"/>
    <property type="match status" value="1"/>
</dbReference>
<dbReference type="Gene3D" id="3.40.1370.10">
    <property type="match status" value="1"/>
</dbReference>
<evidence type="ECO:0000256" key="2">
    <source>
        <dbReference type="ARBA" id="ARBA00022980"/>
    </source>
</evidence>
<evidence type="ECO:0000256" key="5">
    <source>
        <dbReference type="HAMAP-Rule" id="MF_01328"/>
    </source>
</evidence>
<dbReference type="GO" id="GO:0003735">
    <property type="term" value="F:structural constituent of ribosome"/>
    <property type="evidence" value="ECO:0007669"/>
    <property type="project" value="InterPro"/>
</dbReference>
<protein>
    <recommendedName>
        <fullName evidence="4 5">Large ribosomal subunit protein uL4</fullName>
    </recommendedName>
</protein>
<gene>
    <name evidence="5" type="primary">rplD</name>
    <name evidence="6" type="ORF">A3F29_01220</name>
</gene>
<dbReference type="InterPro" id="IPR023574">
    <property type="entry name" value="Ribosomal_uL4_dom_sf"/>
</dbReference>
<accession>A0A1F7HKH5</accession>
<comment type="function">
    <text evidence="5">Forms part of the polypeptide exit tunnel.</text>
</comment>
<keyword evidence="5" id="KW-0699">rRNA-binding</keyword>
<comment type="similarity">
    <text evidence="1 5">Belongs to the universal ribosomal protein uL4 family.</text>
</comment>
<dbReference type="HAMAP" id="MF_01328_B">
    <property type="entry name" value="Ribosomal_uL4_B"/>
    <property type="match status" value="1"/>
</dbReference>
<dbReference type="Pfam" id="PF00573">
    <property type="entry name" value="Ribosomal_L4"/>
    <property type="match status" value="1"/>
</dbReference>
<dbReference type="GO" id="GO:1990904">
    <property type="term" value="C:ribonucleoprotein complex"/>
    <property type="evidence" value="ECO:0007669"/>
    <property type="project" value="UniProtKB-KW"/>
</dbReference>
<dbReference type="GO" id="GO:0006412">
    <property type="term" value="P:translation"/>
    <property type="evidence" value="ECO:0007669"/>
    <property type="project" value="UniProtKB-UniRule"/>
</dbReference>
<dbReference type="SUPFAM" id="SSF52166">
    <property type="entry name" value="Ribosomal protein L4"/>
    <property type="match status" value="1"/>
</dbReference>
<evidence type="ECO:0000256" key="3">
    <source>
        <dbReference type="ARBA" id="ARBA00023274"/>
    </source>
</evidence>
<name>A0A1F7HKH5_9BACT</name>
<dbReference type="PANTHER" id="PTHR10746">
    <property type="entry name" value="50S RIBOSOMAL PROTEIN L4"/>
    <property type="match status" value="1"/>
</dbReference>
<dbReference type="InterPro" id="IPR002136">
    <property type="entry name" value="Ribosomal_uL4"/>
</dbReference>
<organism evidence="6 7">
    <name type="scientific">Candidatus Roizmanbacteria bacterium RIFCSPHIGHO2_12_FULL_33_9</name>
    <dbReference type="NCBI Taxonomy" id="1802045"/>
    <lineage>
        <taxon>Bacteria</taxon>
        <taxon>Candidatus Roizmaniibacteriota</taxon>
    </lineage>
</organism>
<proteinExistence type="inferred from homology"/>
<evidence type="ECO:0000313" key="7">
    <source>
        <dbReference type="Proteomes" id="UP000177199"/>
    </source>
</evidence>
<dbReference type="PANTHER" id="PTHR10746:SF6">
    <property type="entry name" value="LARGE RIBOSOMAL SUBUNIT PROTEIN UL4M"/>
    <property type="match status" value="1"/>
</dbReference>